<evidence type="ECO:0000256" key="4">
    <source>
        <dbReference type="ARBA" id="ARBA00022741"/>
    </source>
</evidence>
<dbReference type="PROSITE" id="PS50146">
    <property type="entry name" value="DAGK"/>
    <property type="match status" value="1"/>
</dbReference>
<dbReference type="Pfam" id="PF19279">
    <property type="entry name" value="YegS_C"/>
    <property type="match status" value="1"/>
</dbReference>
<feature type="domain" description="DAGKc" evidence="11">
    <location>
        <begin position="47"/>
        <end position="177"/>
    </location>
</feature>
<keyword evidence="10" id="KW-0472">Membrane</keyword>
<keyword evidence="4" id="KW-0547">Nucleotide-binding</keyword>
<accession>A0ABX2A696</accession>
<dbReference type="Gene3D" id="2.60.200.40">
    <property type="match status" value="1"/>
</dbReference>
<evidence type="ECO:0000256" key="9">
    <source>
        <dbReference type="SAM" id="MobiDB-lite"/>
    </source>
</evidence>
<comment type="similarity">
    <text evidence="2">Belongs to the diacylglycerol/lipid kinase family.</text>
</comment>
<protein>
    <submittedName>
        <fullName evidence="12">Diacylglycerol kinase family enzyme</fullName>
    </submittedName>
</protein>
<dbReference type="InterPro" id="IPR045540">
    <property type="entry name" value="YegS/DAGK_C"/>
</dbReference>
<evidence type="ECO:0000256" key="5">
    <source>
        <dbReference type="ARBA" id="ARBA00022777"/>
    </source>
</evidence>
<dbReference type="InterPro" id="IPR016064">
    <property type="entry name" value="NAD/diacylglycerol_kinase_sf"/>
</dbReference>
<dbReference type="PANTHER" id="PTHR12358:SF54">
    <property type="entry name" value="SPHINGOSINE KINASE RELATED PROTEIN"/>
    <property type="match status" value="1"/>
</dbReference>
<keyword evidence="7" id="KW-0444">Lipid biosynthesis</keyword>
<dbReference type="Gene3D" id="3.40.50.10330">
    <property type="entry name" value="Probable inorganic polyphosphate/atp-NAD kinase, domain 1"/>
    <property type="match status" value="1"/>
</dbReference>
<dbReference type="SUPFAM" id="SSF111331">
    <property type="entry name" value="NAD kinase/diacylglycerol kinase-like"/>
    <property type="match status" value="1"/>
</dbReference>
<keyword evidence="6" id="KW-0067">ATP-binding</keyword>
<keyword evidence="7" id="KW-0594">Phospholipid biosynthesis</keyword>
<sequence length="381" mass="39434">MPWELTVGIAALVVGVVALVVALVAVRRNRRRTAATPAAGRRAATSPTGPRIAVVVNPSKENTDRIVDVARRVCTEAALPEPRFYETTVDDPGTGQARAAVSEGADIVVAAGGDGTVRAVAEALAGTDTPMGIIPAGTGNLLARNLDIPLADVGEAMAVVIGGRDRRIDVGRARITPVPGDGTPDDAAADPALPRGASRDDDAPGPAHLFLVIAGLGFDAAMVADTDDQLKARMGWVAYFLAGARHLHGRRMKAQIALDDETPVTARLRTFLVGNCGRLPGGITLLPDAVMDDGILDVAAIDTRGGLAGWAQLFGEVVAQGMGVQNEAKIKIGRIDHVRAVRVRIDVDGGEQAQVDGDVLGKASSLESWVEPGALVVRAPA</sequence>
<dbReference type="InterPro" id="IPR017438">
    <property type="entry name" value="ATP-NAD_kinase_N"/>
</dbReference>
<keyword evidence="3" id="KW-0808">Transferase</keyword>
<dbReference type="PANTHER" id="PTHR12358">
    <property type="entry name" value="SPHINGOSINE KINASE"/>
    <property type="match status" value="1"/>
</dbReference>
<dbReference type="InterPro" id="IPR001206">
    <property type="entry name" value="Diacylglycerol_kinase_cat_dom"/>
</dbReference>
<dbReference type="Pfam" id="PF00781">
    <property type="entry name" value="DAGK_cat"/>
    <property type="match status" value="1"/>
</dbReference>
<dbReference type="InterPro" id="IPR050187">
    <property type="entry name" value="Lipid_Phosphate_FormReg"/>
</dbReference>
<keyword evidence="10" id="KW-1133">Transmembrane helix</keyword>
<keyword evidence="5 12" id="KW-0418">Kinase</keyword>
<name>A0ABX2A696_9MICO</name>
<dbReference type="Proteomes" id="UP000757540">
    <property type="component" value="Unassembled WGS sequence"/>
</dbReference>
<organism evidence="12 13">
    <name type="scientific">Isoptericola halotolerans</name>
    <dbReference type="NCBI Taxonomy" id="300560"/>
    <lineage>
        <taxon>Bacteria</taxon>
        <taxon>Bacillati</taxon>
        <taxon>Actinomycetota</taxon>
        <taxon>Actinomycetes</taxon>
        <taxon>Micrococcales</taxon>
        <taxon>Promicromonosporaceae</taxon>
        <taxon>Isoptericola</taxon>
    </lineage>
</organism>
<comment type="caution">
    <text evidence="12">The sequence shown here is derived from an EMBL/GenBank/DDBJ whole genome shotgun (WGS) entry which is preliminary data.</text>
</comment>
<evidence type="ECO:0000256" key="6">
    <source>
        <dbReference type="ARBA" id="ARBA00022840"/>
    </source>
</evidence>
<dbReference type="RefSeq" id="WP_171784621.1">
    <property type="nucleotide sequence ID" value="NZ_JABEZU010000004.1"/>
</dbReference>
<keyword evidence="10" id="KW-0812">Transmembrane</keyword>
<evidence type="ECO:0000256" key="1">
    <source>
        <dbReference type="ARBA" id="ARBA00001946"/>
    </source>
</evidence>
<feature type="region of interest" description="Disordered" evidence="9">
    <location>
        <begin position="174"/>
        <end position="202"/>
    </location>
</feature>
<dbReference type="EMBL" id="JABEZU010000004">
    <property type="protein sequence ID" value="NOV98380.1"/>
    <property type="molecule type" value="Genomic_DNA"/>
</dbReference>
<keyword evidence="7" id="KW-0443">Lipid metabolism</keyword>
<evidence type="ECO:0000256" key="3">
    <source>
        <dbReference type="ARBA" id="ARBA00022679"/>
    </source>
</evidence>
<gene>
    <name evidence="12" type="ORF">HDG69_002975</name>
</gene>
<evidence type="ECO:0000313" key="12">
    <source>
        <dbReference type="EMBL" id="NOV98380.1"/>
    </source>
</evidence>
<evidence type="ECO:0000259" key="11">
    <source>
        <dbReference type="PROSITE" id="PS50146"/>
    </source>
</evidence>
<evidence type="ECO:0000256" key="7">
    <source>
        <dbReference type="ARBA" id="ARBA00023209"/>
    </source>
</evidence>
<evidence type="ECO:0000256" key="2">
    <source>
        <dbReference type="ARBA" id="ARBA00005983"/>
    </source>
</evidence>
<keyword evidence="13" id="KW-1185">Reference proteome</keyword>
<evidence type="ECO:0000256" key="10">
    <source>
        <dbReference type="SAM" id="Phobius"/>
    </source>
</evidence>
<proteinExistence type="inferred from homology"/>
<feature type="transmembrane region" description="Helical" evidence="10">
    <location>
        <begin position="6"/>
        <end position="26"/>
    </location>
</feature>
<dbReference type="GO" id="GO:0016301">
    <property type="term" value="F:kinase activity"/>
    <property type="evidence" value="ECO:0007669"/>
    <property type="project" value="UniProtKB-KW"/>
</dbReference>
<comment type="cofactor">
    <cofactor evidence="1">
        <name>Mg(2+)</name>
        <dbReference type="ChEBI" id="CHEBI:18420"/>
    </cofactor>
</comment>
<dbReference type="SMART" id="SM00046">
    <property type="entry name" value="DAGKc"/>
    <property type="match status" value="1"/>
</dbReference>
<keyword evidence="8" id="KW-1208">Phospholipid metabolism</keyword>
<evidence type="ECO:0000313" key="13">
    <source>
        <dbReference type="Proteomes" id="UP000757540"/>
    </source>
</evidence>
<reference evidence="12 13" key="1">
    <citation type="submission" date="2020-05" db="EMBL/GenBank/DDBJ databases">
        <title>Genomic Encyclopedia of Type Strains, Phase III (KMG-III): the genomes of soil and plant-associated and newly described type strains.</title>
        <authorList>
            <person name="Whitman W."/>
        </authorList>
    </citation>
    <scope>NUCLEOTIDE SEQUENCE [LARGE SCALE GENOMIC DNA]</scope>
    <source>
        <strain evidence="12 13">KCTC 19046</strain>
    </source>
</reference>
<evidence type="ECO:0000256" key="8">
    <source>
        <dbReference type="ARBA" id="ARBA00023264"/>
    </source>
</evidence>